<evidence type="ECO:0000313" key="3">
    <source>
        <dbReference type="Proteomes" id="UP000267049"/>
    </source>
</evidence>
<name>A0A3M8SVN2_9GAMM</name>
<dbReference type="AlphaFoldDB" id="A0A3M8SVN2"/>
<dbReference type="Proteomes" id="UP000267049">
    <property type="component" value="Unassembled WGS sequence"/>
</dbReference>
<organism evidence="2 3">
    <name type="scientific">Montanilutibacter psychrotolerans</name>
    <dbReference type="NCBI Taxonomy" id="1327343"/>
    <lineage>
        <taxon>Bacteria</taxon>
        <taxon>Pseudomonadati</taxon>
        <taxon>Pseudomonadota</taxon>
        <taxon>Gammaproteobacteria</taxon>
        <taxon>Lysobacterales</taxon>
        <taxon>Lysobacteraceae</taxon>
        <taxon>Montanilutibacter</taxon>
    </lineage>
</organism>
<feature type="chain" id="PRO_5018158140" description="Outer membrane beta-barrel protein" evidence="1">
    <location>
        <begin position="22"/>
        <end position="430"/>
    </location>
</feature>
<protein>
    <recommendedName>
        <fullName evidence="4">Outer membrane beta-barrel protein</fullName>
    </recommendedName>
</protein>
<dbReference type="RefSeq" id="WP_123088425.1">
    <property type="nucleotide sequence ID" value="NZ_RIBS01000005.1"/>
</dbReference>
<accession>A0A3M8SVN2</accession>
<dbReference type="OrthoDB" id="5979319at2"/>
<evidence type="ECO:0008006" key="4">
    <source>
        <dbReference type="Google" id="ProtNLM"/>
    </source>
</evidence>
<keyword evidence="3" id="KW-1185">Reference proteome</keyword>
<keyword evidence="1" id="KW-0732">Signal</keyword>
<evidence type="ECO:0000256" key="1">
    <source>
        <dbReference type="SAM" id="SignalP"/>
    </source>
</evidence>
<feature type="signal peptide" evidence="1">
    <location>
        <begin position="1"/>
        <end position="21"/>
    </location>
</feature>
<proteinExistence type="predicted"/>
<dbReference type="EMBL" id="RIBS01000005">
    <property type="protein sequence ID" value="RNF83294.1"/>
    <property type="molecule type" value="Genomic_DNA"/>
</dbReference>
<reference evidence="2 3" key="1">
    <citation type="submission" date="2018-11" db="EMBL/GenBank/DDBJ databases">
        <title>Lysobacter cryohumiis sp. nov., isolated from soil in the Tianshan Mountains, Xinjiang, China.</title>
        <authorList>
            <person name="Luo Y."/>
            <person name="Sheng H."/>
        </authorList>
    </citation>
    <scope>NUCLEOTIDE SEQUENCE [LARGE SCALE GENOMIC DNA]</scope>
    <source>
        <strain evidence="2 3">ZS60</strain>
    </source>
</reference>
<sequence>MRPTVLCAAILAATFGGQANAARINYQIEVVALHSDNLNLSEDNQVSETVLVPRLKFDVKEEGASIKLEARGEIERRHYRGNEFPDENRSRFAGQLNWSLLPERLSLVFEDYLSEESINLRDGRYPGNLQRVNVFLAGPSYFARFDDATRLQLDLRAADNTAEVSTGFDGRRYSAAAALQRDLTPSSKASLNVAYTRAEFDDPGATVDYTREDGFVRYEGNLRNVEYQLDAGHSRLNRESGGDASTAIARATVQWQISPQNRLRFRGRHQFADEVQDLIIRLSDPDESLAPDLVDISDSLVTAGVYRQHALELDYRYAGDRFGLRLRPMYRRLRYIDQPDGDRTERGAFFQVDYRPRPRMNVFLSGSARKREFLARDEQHRDRVYSLGIDYQLTRHWGYRAEAIWNERDSNLSDPRYEEKAVQFTVWWKR</sequence>
<gene>
    <name evidence="2" type="ORF">EER27_12440</name>
</gene>
<comment type="caution">
    <text evidence="2">The sequence shown here is derived from an EMBL/GenBank/DDBJ whole genome shotgun (WGS) entry which is preliminary data.</text>
</comment>
<dbReference type="SUPFAM" id="SSF56935">
    <property type="entry name" value="Porins"/>
    <property type="match status" value="1"/>
</dbReference>
<evidence type="ECO:0000313" key="2">
    <source>
        <dbReference type="EMBL" id="RNF83294.1"/>
    </source>
</evidence>